<dbReference type="Pfam" id="PF01551">
    <property type="entry name" value="Peptidase_M23"/>
    <property type="match status" value="1"/>
</dbReference>
<dbReference type="Proteomes" id="UP001501084">
    <property type="component" value="Unassembled WGS sequence"/>
</dbReference>
<name>A0ABP5MZJ9_9MICO</name>
<feature type="signal peptide" evidence="2">
    <location>
        <begin position="1"/>
        <end position="29"/>
    </location>
</feature>
<dbReference type="InterPro" id="IPR011055">
    <property type="entry name" value="Dup_hybrid_motif"/>
</dbReference>
<feature type="domain" description="M23ase beta-sheet core" evidence="3">
    <location>
        <begin position="64"/>
        <end position="156"/>
    </location>
</feature>
<dbReference type="InterPro" id="IPR016047">
    <property type="entry name" value="M23ase_b-sheet_dom"/>
</dbReference>
<evidence type="ECO:0000256" key="1">
    <source>
        <dbReference type="ARBA" id="ARBA00022729"/>
    </source>
</evidence>
<sequence length="169" mass="17937">MNARIALMPRGRWLMVGASLWLALTHSTAMTGASGEARWLPPLELPGFVILETFRAPPHEYGPGHRGIDIAAPTGAVVRAPAGGTVSFAGSVVDRPVISVRVDDQTVYSMEPVSSDVRQGDTVGIGSPIGTVGEGGHCGARCVHLGVRIDGSYVHPMRYFVSRPVLLPW</sequence>
<dbReference type="SUPFAM" id="SSF51261">
    <property type="entry name" value="Duplicated hybrid motif"/>
    <property type="match status" value="1"/>
</dbReference>
<comment type="caution">
    <text evidence="4">The sequence shown here is derived from an EMBL/GenBank/DDBJ whole genome shotgun (WGS) entry which is preliminary data.</text>
</comment>
<dbReference type="CDD" id="cd12797">
    <property type="entry name" value="M23_peptidase"/>
    <property type="match status" value="1"/>
</dbReference>
<gene>
    <name evidence="4" type="ORF">GCM10009786_11850</name>
</gene>
<dbReference type="Gene3D" id="2.70.70.10">
    <property type="entry name" value="Glucose Permease (Domain IIA)"/>
    <property type="match status" value="1"/>
</dbReference>
<feature type="chain" id="PRO_5046810459" description="M23ase beta-sheet core domain-containing protein" evidence="2">
    <location>
        <begin position="30"/>
        <end position="169"/>
    </location>
</feature>
<protein>
    <recommendedName>
        <fullName evidence="3">M23ase beta-sheet core domain-containing protein</fullName>
    </recommendedName>
</protein>
<accession>A0ABP5MZJ9</accession>
<dbReference type="EMBL" id="BAAAOP010000005">
    <property type="protein sequence ID" value="GAA2187341.1"/>
    <property type="molecule type" value="Genomic_DNA"/>
</dbReference>
<evidence type="ECO:0000313" key="5">
    <source>
        <dbReference type="Proteomes" id="UP001501084"/>
    </source>
</evidence>
<keyword evidence="5" id="KW-1185">Reference proteome</keyword>
<evidence type="ECO:0000256" key="2">
    <source>
        <dbReference type="SAM" id="SignalP"/>
    </source>
</evidence>
<dbReference type="PANTHER" id="PTHR21666">
    <property type="entry name" value="PEPTIDASE-RELATED"/>
    <property type="match status" value="1"/>
</dbReference>
<dbReference type="InterPro" id="IPR050570">
    <property type="entry name" value="Cell_wall_metabolism_enzyme"/>
</dbReference>
<dbReference type="RefSeq" id="WP_200329295.1">
    <property type="nucleotide sequence ID" value="NZ_BAAAOP010000005.1"/>
</dbReference>
<dbReference type="PANTHER" id="PTHR21666:SF289">
    <property type="entry name" value="L-ALA--D-GLU ENDOPEPTIDASE"/>
    <property type="match status" value="1"/>
</dbReference>
<organism evidence="4 5">
    <name type="scientific">Leucobacter alluvii</name>
    <dbReference type="NCBI Taxonomy" id="340321"/>
    <lineage>
        <taxon>Bacteria</taxon>
        <taxon>Bacillati</taxon>
        <taxon>Actinomycetota</taxon>
        <taxon>Actinomycetes</taxon>
        <taxon>Micrococcales</taxon>
        <taxon>Microbacteriaceae</taxon>
        <taxon>Leucobacter</taxon>
    </lineage>
</organism>
<evidence type="ECO:0000259" key="3">
    <source>
        <dbReference type="Pfam" id="PF01551"/>
    </source>
</evidence>
<keyword evidence="1 2" id="KW-0732">Signal</keyword>
<proteinExistence type="predicted"/>
<evidence type="ECO:0000313" key="4">
    <source>
        <dbReference type="EMBL" id="GAA2187341.1"/>
    </source>
</evidence>
<reference evidence="5" key="1">
    <citation type="journal article" date="2019" name="Int. J. Syst. Evol. Microbiol.">
        <title>The Global Catalogue of Microorganisms (GCM) 10K type strain sequencing project: providing services to taxonomists for standard genome sequencing and annotation.</title>
        <authorList>
            <consortium name="The Broad Institute Genomics Platform"/>
            <consortium name="The Broad Institute Genome Sequencing Center for Infectious Disease"/>
            <person name="Wu L."/>
            <person name="Ma J."/>
        </authorList>
    </citation>
    <scope>NUCLEOTIDE SEQUENCE [LARGE SCALE GENOMIC DNA]</scope>
    <source>
        <strain evidence="5">JCM 14919</strain>
    </source>
</reference>